<keyword evidence="2" id="KW-0804">Transcription</keyword>
<evidence type="ECO:0000313" key="4">
    <source>
        <dbReference type="EMBL" id="QHO69605.1"/>
    </source>
</evidence>
<dbReference type="Gene3D" id="1.10.357.10">
    <property type="entry name" value="Tetracycline Repressor, domain 2"/>
    <property type="match status" value="1"/>
</dbReference>
<evidence type="ECO:0000256" key="2">
    <source>
        <dbReference type="ARBA" id="ARBA00023163"/>
    </source>
</evidence>
<name>A0A7L5AII6_9MICO</name>
<dbReference type="InterPro" id="IPR036271">
    <property type="entry name" value="Tet_transcr_reg_TetR-rel_C_sf"/>
</dbReference>
<dbReference type="Proteomes" id="UP000464507">
    <property type="component" value="Chromosome"/>
</dbReference>
<keyword evidence="5" id="KW-1185">Reference proteome</keyword>
<dbReference type="RefSeq" id="WP_161885981.1">
    <property type="nucleotide sequence ID" value="NZ_CP017146.1"/>
</dbReference>
<dbReference type="Pfam" id="PF13305">
    <property type="entry name" value="TetR_C_33"/>
    <property type="match status" value="1"/>
</dbReference>
<accession>A0A7L5AII6</accession>
<dbReference type="OrthoDB" id="3173376at2"/>
<dbReference type="InterPro" id="IPR025996">
    <property type="entry name" value="MT1864/Rv1816-like_C"/>
</dbReference>
<evidence type="ECO:0000313" key="5">
    <source>
        <dbReference type="Proteomes" id="UP000464507"/>
    </source>
</evidence>
<reference evidence="4 5" key="1">
    <citation type="submission" date="2016-09" db="EMBL/GenBank/DDBJ databases">
        <title>Complete genome sequence of microbes from the polar regions.</title>
        <authorList>
            <person name="Liao L."/>
            <person name="Chen B."/>
        </authorList>
    </citation>
    <scope>NUCLEOTIDE SEQUENCE [LARGE SCALE GENOMIC DNA]</scope>
    <source>
        <strain evidence="4 5">ZS314</strain>
    </source>
</reference>
<keyword evidence="1" id="KW-0805">Transcription regulation</keyword>
<feature type="domain" description="HTH-type transcriptional regulator MT1864/Rv1816-like C-terminal" evidence="3">
    <location>
        <begin position="42"/>
        <end position="68"/>
    </location>
</feature>
<dbReference type="AlphaFoldDB" id="A0A7L5AII6"/>
<dbReference type="EMBL" id="CP017146">
    <property type="protein sequence ID" value="QHO69605.1"/>
    <property type="molecule type" value="Genomic_DNA"/>
</dbReference>
<proteinExistence type="predicted"/>
<dbReference type="KEGG" id="mant:BHD05_08095"/>
<evidence type="ECO:0000256" key="1">
    <source>
        <dbReference type="ARBA" id="ARBA00023015"/>
    </source>
</evidence>
<sequence length="100" mass="11272">MTHSAPVHHFGTREKLLTVLATEGFTALNEVLEAHRDDIQIMGNAYVAWALKHPGHYAVMWQPRLLDESSQGLSDAREHAWMLPFDGRRSCILSQVTFSA</sequence>
<protein>
    <recommendedName>
        <fullName evidence="3">HTH-type transcriptional regulator MT1864/Rv1816-like C-terminal domain-containing protein</fullName>
    </recommendedName>
</protein>
<organism evidence="4 5">
    <name type="scientific">Marisediminicola antarctica</name>
    <dbReference type="NCBI Taxonomy" id="674079"/>
    <lineage>
        <taxon>Bacteria</taxon>
        <taxon>Bacillati</taxon>
        <taxon>Actinomycetota</taxon>
        <taxon>Actinomycetes</taxon>
        <taxon>Micrococcales</taxon>
        <taxon>Microbacteriaceae</taxon>
        <taxon>Marisediminicola</taxon>
    </lineage>
</organism>
<dbReference type="SUPFAM" id="SSF48498">
    <property type="entry name" value="Tetracyclin repressor-like, C-terminal domain"/>
    <property type="match status" value="1"/>
</dbReference>
<gene>
    <name evidence="4" type="ORF">BHD05_08095</name>
</gene>
<evidence type="ECO:0000259" key="3">
    <source>
        <dbReference type="Pfam" id="PF13305"/>
    </source>
</evidence>